<dbReference type="EMBL" id="UZAU01000414">
    <property type="status" value="NOT_ANNOTATED_CDS"/>
    <property type="molecule type" value="Genomic_DNA"/>
</dbReference>
<dbReference type="AlphaFoldDB" id="A0A803PQ03"/>
<accession>A0A803PQ03</accession>
<dbReference type="Proteomes" id="UP000596661">
    <property type="component" value="Chromosome 5"/>
</dbReference>
<evidence type="ECO:0000313" key="1">
    <source>
        <dbReference type="EnsemblPlants" id="cds.evm.model.05.327"/>
    </source>
</evidence>
<proteinExistence type="predicted"/>
<evidence type="ECO:0000313" key="2">
    <source>
        <dbReference type="Proteomes" id="UP000596661"/>
    </source>
</evidence>
<reference evidence="1" key="1">
    <citation type="submission" date="2018-11" db="EMBL/GenBank/DDBJ databases">
        <authorList>
            <person name="Grassa J C."/>
        </authorList>
    </citation>
    <scope>NUCLEOTIDE SEQUENCE [LARGE SCALE GENOMIC DNA]</scope>
</reference>
<dbReference type="Gramene" id="evm.model.05.327">
    <property type="protein sequence ID" value="cds.evm.model.05.327"/>
    <property type="gene ID" value="evm.TU.05.327"/>
</dbReference>
<reference evidence="1" key="2">
    <citation type="submission" date="2021-03" db="UniProtKB">
        <authorList>
            <consortium name="EnsemblPlants"/>
        </authorList>
    </citation>
    <scope>IDENTIFICATION</scope>
</reference>
<name>A0A803PQ03_CANSA</name>
<dbReference type="EnsemblPlants" id="evm.model.05.327">
    <property type="protein sequence ID" value="cds.evm.model.05.327"/>
    <property type="gene ID" value="evm.TU.05.327"/>
</dbReference>
<organism evidence="1 2">
    <name type="scientific">Cannabis sativa</name>
    <name type="common">Hemp</name>
    <name type="synonym">Marijuana</name>
    <dbReference type="NCBI Taxonomy" id="3483"/>
    <lineage>
        <taxon>Eukaryota</taxon>
        <taxon>Viridiplantae</taxon>
        <taxon>Streptophyta</taxon>
        <taxon>Embryophyta</taxon>
        <taxon>Tracheophyta</taxon>
        <taxon>Spermatophyta</taxon>
        <taxon>Magnoliopsida</taxon>
        <taxon>eudicotyledons</taxon>
        <taxon>Gunneridae</taxon>
        <taxon>Pentapetalae</taxon>
        <taxon>rosids</taxon>
        <taxon>fabids</taxon>
        <taxon>Rosales</taxon>
        <taxon>Cannabaceae</taxon>
        <taxon>Cannabis</taxon>
    </lineage>
</organism>
<sequence length="214" mass="24622">MVHNPSRKGTAKKYLIMRFQLVFIDRTDPRLKSDVKLTQAVTSEKVRIHNLPQNKPMLWQIQKAPNGFAIVVPVLNEKAVLANFESCYRNLHESYEIVDKSRRSTKSYWKFEWMEECEEAFQGLKKVTRTTSYSIKTSGRRRVGDLLGSDGICIGSMTGLEASPSFKVVAFFDTFSDPILVRIHGFKLFVQEVFVDTLAVDPENWLNKKLSLRL</sequence>
<keyword evidence="2" id="KW-1185">Reference proteome</keyword>
<protein>
    <submittedName>
        <fullName evidence="1">Uncharacterized protein</fullName>
    </submittedName>
</protein>